<reference evidence="1" key="2">
    <citation type="submission" date="2023-02" db="EMBL/GenBank/DDBJ databases">
        <authorList>
            <consortium name="DOE Joint Genome Institute"/>
            <person name="Mondo S.J."/>
            <person name="Chang Y."/>
            <person name="Wang Y."/>
            <person name="Ahrendt S."/>
            <person name="Andreopoulos W."/>
            <person name="Barry K."/>
            <person name="Beard J."/>
            <person name="Benny G.L."/>
            <person name="Blankenship S."/>
            <person name="Bonito G."/>
            <person name="Cuomo C."/>
            <person name="Desiro A."/>
            <person name="Gervers K.A."/>
            <person name="Hundley H."/>
            <person name="Kuo A."/>
            <person name="LaButti K."/>
            <person name="Lang B.F."/>
            <person name="Lipzen A."/>
            <person name="O'Donnell K."/>
            <person name="Pangilinan J."/>
            <person name="Reynolds N."/>
            <person name="Sandor L."/>
            <person name="Smith M.W."/>
            <person name="Tsang A."/>
            <person name="Grigoriev I.V."/>
            <person name="Stajich J.E."/>
            <person name="Spatafora J.W."/>
        </authorList>
    </citation>
    <scope>NUCLEOTIDE SEQUENCE</scope>
    <source>
        <strain evidence="1">RSA 2281</strain>
    </source>
</reference>
<protein>
    <submittedName>
        <fullName evidence="1">Uncharacterized protein</fullName>
    </submittedName>
</protein>
<proteinExistence type="predicted"/>
<gene>
    <name evidence="1" type="ORF">BDA99DRAFT_492919</name>
</gene>
<evidence type="ECO:0000313" key="1">
    <source>
        <dbReference type="EMBL" id="KAI9278709.1"/>
    </source>
</evidence>
<name>A0AAD5KQW7_9FUNG</name>
<sequence length="81" mass="9464">MPDQNVHLRWTNKKVSSNKSNIKTDSAISSRNWIYWSHDWGYGEAKTFEPTHNNHTLAKDLVRIGMFNKDLINTANVRDFT</sequence>
<dbReference type="Proteomes" id="UP001209540">
    <property type="component" value="Unassembled WGS sequence"/>
</dbReference>
<evidence type="ECO:0000313" key="2">
    <source>
        <dbReference type="Proteomes" id="UP001209540"/>
    </source>
</evidence>
<organism evidence="1 2">
    <name type="scientific">Phascolomyces articulosus</name>
    <dbReference type="NCBI Taxonomy" id="60185"/>
    <lineage>
        <taxon>Eukaryota</taxon>
        <taxon>Fungi</taxon>
        <taxon>Fungi incertae sedis</taxon>
        <taxon>Mucoromycota</taxon>
        <taxon>Mucoromycotina</taxon>
        <taxon>Mucoromycetes</taxon>
        <taxon>Mucorales</taxon>
        <taxon>Lichtheimiaceae</taxon>
        <taxon>Phascolomyces</taxon>
    </lineage>
</organism>
<comment type="caution">
    <text evidence="1">The sequence shown here is derived from an EMBL/GenBank/DDBJ whole genome shotgun (WGS) entry which is preliminary data.</text>
</comment>
<reference evidence="1" key="1">
    <citation type="journal article" date="2022" name="IScience">
        <title>Evolution of zygomycete secretomes and the origins of terrestrial fungal ecologies.</title>
        <authorList>
            <person name="Chang Y."/>
            <person name="Wang Y."/>
            <person name="Mondo S."/>
            <person name="Ahrendt S."/>
            <person name="Andreopoulos W."/>
            <person name="Barry K."/>
            <person name="Beard J."/>
            <person name="Benny G.L."/>
            <person name="Blankenship S."/>
            <person name="Bonito G."/>
            <person name="Cuomo C."/>
            <person name="Desiro A."/>
            <person name="Gervers K.A."/>
            <person name="Hundley H."/>
            <person name="Kuo A."/>
            <person name="LaButti K."/>
            <person name="Lang B.F."/>
            <person name="Lipzen A."/>
            <person name="O'Donnell K."/>
            <person name="Pangilinan J."/>
            <person name="Reynolds N."/>
            <person name="Sandor L."/>
            <person name="Smith M.E."/>
            <person name="Tsang A."/>
            <person name="Grigoriev I.V."/>
            <person name="Stajich J.E."/>
            <person name="Spatafora J.W."/>
        </authorList>
    </citation>
    <scope>NUCLEOTIDE SEQUENCE</scope>
    <source>
        <strain evidence="1">RSA 2281</strain>
    </source>
</reference>
<accession>A0AAD5KQW7</accession>
<keyword evidence="2" id="KW-1185">Reference proteome</keyword>
<dbReference type="EMBL" id="JAIXMP010000001">
    <property type="protein sequence ID" value="KAI9278709.1"/>
    <property type="molecule type" value="Genomic_DNA"/>
</dbReference>
<dbReference type="AlphaFoldDB" id="A0AAD5KQW7"/>